<keyword evidence="3" id="KW-1185">Reference proteome</keyword>
<dbReference type="InterPro" id="IPR002756">
    <property type="entry name" value="MfnF"/>
</dbReference>
<dbReference type="NCBIfam" id="TIGR03123">
    <property type="entry name" value="one_C_unchar_1"/>
    <property type="match status" value="1"/>
</dbReference>
<dbReference type="InterPro" id="IPR002821">
    <property type="entry name" value="Hydantoinase_A"/>
</dbReference>
<organism evidence="2 3">
    <name type="scientific">Fimbriiglobus ruber</name>
    <dbReference type="NCBI Taxonomy" id="1908690"/>
    <lineage>
        <taxon>Bacteria</taxon>
        <taxon>Pseudomonadati</taxon>
        <taxon>Planctomycetota</taxon>
        <taxon>Planctomycetia</taxon>
        <taxon>Gemmatales</taxon>
        <taxon>Gemmataceae</taxon>
        <taxon>Fimbriiglobus</taxon>
    </lineage>
</organism>
<evidence type="ECO:0000313" key="2">
    <source>
        <dbReference type="EMBL" id="OWK43674.1"/>
    </source>
</evidence>
<dbReference type="Gene3D" id="3.30.420.190">
    <property type="entry name" value="conserved archaeal protein q6m145"/>
    <property type="match status" value="1"/>
</dbReference>
<dbReference type="GO" id="GO:0016787">
    <property type="term" value="F:hydrolase activity"/>
    <property type="evidence" value="ECO:0007669"/>
    <property type="project" value="InterPro"/>
</dbReference>
<sequence length="339" mass="36560">MPPTVLGLDIGGANLKAATADKRAVSVPFPLWKQPDKLPAALASLFAQFPDAEEFAVTMTGELCDCYRTKRDGVNDILTSVLKASRCYPVRVWSTAGKFLTTEEARQDHLGVAAANWHALATFAGAYVPRGTALLVDIGSTTADLIPILDGEPWAVGTTDVDRMKSSELVYTGVRRTPVCSLLSAGRVAAEFFAGTLDAYLLLGHIPEDPADTDTADGRPATKVDAHARMSRLLCGDPELISAQQTLSIAELVYDIQRDLLRAPVEALLNRVKRLQHESLGTDRVAITSGSGEFLARQMLDKYSREFTDFISLTDRLGPALATCAPAYALAVLATERRP</sequence>
<dbReference type="SUPFAM" id="SSF53067">
    <property type="entry name" value="Actin-like ATPase domain"/>
    <property type="match status" value="1"/>
</dbReference>
<dbReference type="RefSeq" id="WP_088254499.1">
    <property type="nucleotide sequence ID" value="NZ_NIDE01000004.1"/>
</dbReference>
<comment type="caution">
    <text evidence="2">The sequence shown here is derived from an EMBL/GenBank/DDBJ whole genome shotgun (WGS) entry which is preliminary data.</text>
</comment>
<proteinExistence type="predicted"/>
<feature type="domain" description="Hydantoinase A/oxoprolinase" evidence="1">
    <location>
        <begin position="56"/>
        <end position="334"/>
    </location>
</feature>
<evidence type="ECO:0000259" key="1">
    <source>
        <dbReference type="Pfam" id="PF01968"/>
    </source>
</evidence>
<protein>
    <submittedName>
        <fullName evidence="2">COG1548 family protein</fullName>
    </submittedName>
</protein>
<accession>A0A225DVN7</accession>
<dbReference type="Gene3D" id="3.30.420.40">
    <property type="match status" value="1"/>
</dbReference>
<dbReference type="OrthoDB" id="1792672at2"/>
<dbReference type="EMBL" id="NIDE01000004">
    <property type="protein sequence ID" value="OWK43674.1"/>
    <property type="molecule type" value="Genomic_DNA"/>
</dbReference>
<gene>
    <name evidence="2" type="ORF">FRUB_03273</name>
</gene>
<dbReference type="Proteomes" id="UP000214646">
    <property type="component" value="Unassembled WGS sequence"/>
</dbReference>
<reference evidence="3" key="1">
    <citation type="submission" date="2017-06" db="EMBL/GenBank/DDBJ databases">
        <title>Genome analysis of Fimbriiglobus ruber SP5, the first member of the order Planctomycetales with confirmed chitinolytic capability.</title>
        <authorList>
            <person name="Ravin N.V."/>
            <person name="Rakitin A.L."/>
            <person name="Ivanova A.A."/>
            <person name="Beletsky A.V."/>
            <person name="Kulichevskaya I.S."/>
            <person name="Mardanov A.V."/>
            <person name="Dedysh S.N."/>
        </authorList>
    </citation>
    <scope>NUCLEOTIDE SEQUENCE [LARGE SCALE GENOMIC DNA]</scope>
    <source>
        <strain evidence="3">SP5</strain>
    </source>
</reference>
<name>A0A225DVN7_9BACT</name>
<dbReference type="AlphaFoldDB" id="A0A225DVN7"/>
<evidence type="ECO:0000313" key="3">
    <source>
        <dbReference type="Proteomes" id="UP000214646"/>
    </source>
</evidence>
<dbReference type="InterPro" id="IPR043129">
    <property type="entry name" value="ATPase_NBD"/>
</dbReference>
<dbReference type="Pfam" id="PF01968">
    <property type="entry name" value="Hydantoinase_A"/>
    <property type="match status" value="1"/>
</dbReference>